<dbReference type="Gene3D" id="3.40.50.150">
    <property type="entry name" value="Vaccinia Virus protein VP39"/>
    <property type="match status" value="1"/>
</dbReference>
<dbReference type="AlphaFoldDB" id="D6RPN5"/>
<keyword evidence="2" id="KW-1185">Reference proteome</keyword>
<accession>D6RPN5</accession>
<dbReference type="eggNOG" id="KOG2920">
    <property type="taxonomic scope" value="Eukaryota"/>
</dbReference>
<dbReference type="VEuPathDB" id="FungiDB:CC1G_15186"/>
<dbReference type="HOGENOM" id="CLU_032409_3_0_1"/>
<dbReference type="RefSeq" id="XP_002910549.1">
    <property type="nucleotide sequence ID" value="XM_002910503.1"/>
</dbReference>
<dbReference type="GO" id="GO:0008757">
    <property type="term" value="F:S-adenosylmethionine-dependent methyltransferase activity"/>
    <property type="evidence" value="ECO:0007669"/>
    <property type="project" value="UniProtKB-ARBA"/>
</dbReference>
<dbReference type="Proteomes" id="UP000001861">
    <property type="component" value="Unassembled WGS sequence"/>
</dbReference>
<dbReference type="SUPFAM" id="SSF53335">
    <property type="entry name" value="S-adenosyl-L-methionine-dependent methyltransferases"/>
    <property type="match status" value="1"/>
</dbReference>
<dbReference type="OMA" id="FWIGRWA"/>
<dbReference type="GeneID" id="9378900"/>
<dbReference type="Pfam" id="PF10294">
    <property type="entry name" value="Methyltransf_16"/>
    <property type="match status" value="1"/>
</dbReference>
<dbReference type="InterPro" id="IPR029063">
    <property type="entry name" value="SAM-dependent_MTases_sf"/>
</dbReference>
<organism evidence="1 2">
    <name type="scientific">Coprinopsis cinerea (strain Okayama-7 / 130 / ATCC MYA-4618 / FGSC 9003)</name>
    <name type="common">Inky cap fungus</name>
    <name type="synonym">Hormographiella aspergillata</name>
    <dbReference type="NCBI Taxonomy" id="240176"/>
    <lineage>
        <taxon>Eukaryota</taxon>
        <taxon>Fungi</taxon>
        <taxon>Dikarya</taxon>
        <taxon>Basidiomycota</taxon>
        <taxon>Agaricomycotina</taxon>
        <taxon>Agaricomycetes</taxon>
        <taxon>Agaricomycetidae</taxon>
        <taxon>Agaricales</taxon>
        <taxon>Agaricineae</taxon>
        <taxon>Psathyrellaceae</taxon>
        <taxon>Coprinopsis</taxon>
    </lineage>
</organism>
<proteinExistence type="predicted"/>
<dbReference type="InterPro" id="IPR019410">
    <property type="entry name" value="Methyltransf_16"/>
</dbReference>
<reference evidence="1 2" key="1">
    <citation type="journal article" date="2010" name="Proc. Natl. Acad. Sci. U.S.A.">
        <title>Insights into evolution of multicellular fungi from the assembled chromosomes of the mushroom Coprinopsis cinerea (Coprinus cinereus).</title>
        <authorList>
            <person name="Stajich J.E."/>
            <person name="Wilke S.K."/>
            <person name="Ahren D."/>
            <person name="Au C.H."/>
            <person name="Birren B.W."/>
            <person name="Borodovsky M."/>
            <person name="Burns C."/>
            <person name="Canback B."/>
            <person name="Casselton L.A."/>
            <person name="Cheng C.K."/>
            <person name="Deng J."/>
            <person name="Dietrich F.S."/>
            <person name="Fargo D.C."/>
            <person name="Farman M.L."/>
            <person name="Gathman A.C."/>
            <person name="Goldberg J."/>
            <person name="Guigo R."/>
            <person name="Hoegger P.J."/>
            <person name="Hooker J.B."/>
            <person name="Huggins A."/>
            <person name="James T.Y."/>
            <person name="Kamada T."/>
            <person name="Kilaru S."/>
            <person name="Kodira C."/>
            <person name="Kues U."/>
            <person name="Kupfer D."/>
            <person name="Kwan H.S."/>
            <person name="Lomsadze A."/>
            <person name="Li W."/>
            <person name="Lilly W.W."/>
            <person name="Ma L.J."/>
            <person name="Mackey A.J."/>
            <person name="Manning G."/>
            <person name="Martin F."/>
            <person name="Muraguchi H."/>
            <person name="Natvig D.O."/>
            <person name="Palmerini H."/>
            <person name="Ramesh M.A."/>
            <person name="Rehmeyer C.J."/>
            <person name="Roe B.A."/>
            <person name="Shenoy N."/>
            <person name="Stanke M."/>
            <person name="Ter-Hovhannisyan V."/>
            <person name="Tunlid A."/>
            <person name="Velagapudi R."/>
            <person name="Vision T.J."/>
            <person name="Zeng Q."/>
            <person name="Zolan M.E."/>
            <person name="Pukkila P.J."/>
        </authorList>
    </citation>
    <scope>NUCLEOTIDE SEQUENCE [LARGE SCALE GENOMIC DNA]</scope>
    <source>
        <strain evidence="2">Okayama-7 / 130 / ATCC MYA-4618 / FGSC 9003</strain>
    </source>
</reference>
<evidence type="ECO:0008006" key="3">
    <source>
        <dbReference type="Google" id="ProtNLM"/>
    </source>
</evidence>
<dbReference type="OrthoDB" id="46564at2759"/>
<name>D6RPN5_COPC7</name>
<dbReference type="EMBL" id="AACS02000009">
    <property type="protein sequence ID" value="EFI27055.1"/>
    <property type="molecule type" value="Genomic_DNA"/>
</dbReference>
<evidence type="ECO:0000313" key="1">
    <source>
        <dbReference type="EMBL" id="EFI27055.1"/>
    </source>
</evidence>
<gene>
    <name evidence="1" type="ORF">CC1G_15186</name>
</gene>
<dbReference type="PANTHER" id="PTHR14614">
    <property type="entry name" value="HEPATOCELLULAR CARCINOMA-ASSOCIATED ANTIGEN"/>
    <property type="match status" value="1"/>
</dbReference>
<protein>
    <recommendedName>
        <fullName evidence="3">Nicotinamide N-methyltransferase</fullName>
    </recommendedName>
</protein>
<comment type="caution">
    <text evidence="1">The sequence shown here is derived from an EMBL/GenBank/DDBJ whole genome shotgun (WGS) entry which is preliminary data.</text>
</comment>
<dbReference type="KEGG" id="cci:CC1G_15186"/>
<evidence type="ECO:0000313" key="2">
    <source>
        <dbReference type="Proteomes" id="UP000001861"/>
    </source>
</evidence>
<sequence length="257" mass="28228">MDVEDILGDSLEFLGGKPVIDDEVIRYGPLELTIAPKSGKANTLLADHLFSPSIYLAERIEQSLLDVRGKNVLELGAGVALPSLLLSISPNPPALLVVTDYPDDSILKNLEQNVQRNKHLVNPACMLMHKGYAWGEDPTPLLSLLPEPSPGYDALILSDLLHFDGFQDILISSVVSLLKRSPDSRIHVSAGSYTKTEVIESFLSKVRAAGFDIDEVRTDMSEGWKGTMTVTLDRESLALRKSVCRYWIGRWSAGSLL</sequence>
<dbReference type="InParanoid" id="D6RPN5"/>